<organism evidence="7 8">
    <name type="scientific">Alloacidobacterium dinghuense</name>
    <dbReference type="NCBI Taxonomy" id="2763107"/>
    <lineage>
        <taxon>Bacteria</taxon>
        <taxon>Pseudomonadati</taxon>
        <taxon>Acidobacteriota</taxon>
        <taxon>Terriglobia</taxon>
        <taxon>Terriglobales</taxon>
        <taxon>Acidobacteriaceae</taxon>
        <taxon>Alloacidobacterium</taxon>
    </lineage>
</organism>
<keyword evidence="7" id="KW-0282">Flagellum</keyword>
<name>A0A7G8BNP8_9BACT</name>
<evidence type="ECO:0000313" key="7">
    <source>
        <dbReference type="EMBL" id="QNI34168.1"/>
    </source>
</evidence>
<gene>
    <name evidence="7" type="primary">flgB</name>
    <name evidence="7" type="ORF">H7849_09845</name>
</gene>
<keyword evidence="4 6" id="KW-0975">Bacterial flagellum</keyword>
<dbReference type="GO" id="GO:0071973">
    <property type="term" value="P:bacterial-type flagellum-dependent cell motility"/>
    <property type="evidence" value="ECO:0007669"/>
    <property type="project" value="InterPro"/>
</dbReference>
<accession>A0A7G8BNP8</accession>
<dbReference type="Proteomes" id="UP000515312">
    <property type="component" value="Chromosome"/>
</dbReference>
<sequence>MQISTPMSDALERYLDLSSQELKLTAQNMANIDTPGYRAQGFDFAGEMKRSLGELAAGQTKNGVARKPFSLSAPRVGLVDGLVERPDGNNVSMDRESLNMAEAQLQFRTGVELLKRESTRVMDAIHADSK</sequence>
<reference evidence="7 8" key="1">
    <citation type="submission" date="2020-08" db="EMBL/GenBank/DDBJ databases">
        <title>Edaphobacter telluris sp. nov. and Acidobacterium dinghuensis sp. nov., two acidobacteria isolated from forest soil.</title>
        <authorList>
            <person name="Fu J."/>
            <person name="Qiu L."/>
        </authorList>
    </citation>
    <scope>NUCLEOTIDE SEQUENCE [LARGE SCALE GENOMIC DNA]</scope>
    <source>
        <strain evidence="7">4Y35</strain>
    </source>
</reference>
<comment type="similarity">
    <text evidence="2 6">Belongs to the flagella basal body rod proteins family.</text>
</comment>
<keyword evidence="7" id="KW-0969">Cilium</keyword>
<dbReference type="RefSeq" id="WP_186746107.1">
    <property type="nucleotide sequence ID" value="NZ_CP060394.1"/>
</dbReference>
<keyword evidence="7" id="KW-0966">Cell projection</keyword>
<dbReference type="GO" id="GO:0030694">
    <property type="term" value="C:bacterial-type flagellum basal body, rod"/>
    <property type="evidence" value="ECO:0007669"/>
    <property type="project" value="InterPro"/>
</dbReference>
<evidence type="ECO:0000256" key="5">
    <source>
        <dbReference type="ARBA" id="ARBA00024934"/>
    </source>
</evidence>
<evidence type="ECO:0000256" key="3">
    <source>
        <dbReference type="ARBA" id="ARBA00014376"/>
    </source>
</evidence>
<proteinExistence type="inferred from homology"/>
<comment type="subunit">
    <text evidence="6">The basal body constitutes a major portion of the flagellar organelle and consists of a number of rings mounted on a central rod.</text>
</comment>
<keyword evidence="8" id="KW-1185">Reference proteome</keyword>
<protein>
    <recommendedName>
        <fullName evidence="3 6">Flagellar basal body rod protein FlgB</fullName>
    </recommendedName>
</protein>
<evidence type="ECO:0000313" key="8">
    <source>
        <dbReference type="Proteomes" id="UP000515312"/>
    </source>
</evidence>
<dbReference type="KEGG" id="adin:H7849_09845"/>
<evidence type="ECO:0000256" key="4">
    <source>
        <dbReference type="ARBA" id="ARBA00023143"/>
    </source>
</evidence>
<dbReference type="EMBL" id="CP060394">
    <property type="protein sequence ID" value="QNI34168.1"/>
    <property type="molecule type" value="Genomic_DNA"/>
</dbReference>
<dbReference type="NCBIfam" id="TIGR01396">
    <property type="entry name" value="FlgB"/>
    <property type="match status" value="1"/>
</dbReference>
<evidence type="ECO:0000256" key="6">
    <source>
        <dbReference type="PIRNR" id="PIRNR002889"/>
    </source>
</evidence>
<comment type="subcellular location">
    <subcellularLocation>
        <location evidence="1 6">Bacterial flagellum basal body</location>
    </subcellularLocation>
</comment>
<dbReference type="InterPro" id="IPR006300">
    <property type="entry name" value="FlgB"/>
</dbReference>
<evidence type="ECO:0000256" key="1">
    <source>
        <dbReference type="ARBA" id="ARBA00004117"/>
    </source>
</evidence>
<dbReference type="AlphaFoldDB" id="A0A7G8BNP8"/>
<evidence type="ECO:0000256" key="2">
    <source>
        <dbReference type="ARBA" id="ARBA00009677"/>
    </source>
</evidence>
<dbReference type="PIRSF" id="PIRSF002889">
    <property type="entry name" value="Rod_FlgB"/>
    <property type="match status" value="1"/>
</dbReference>
<comment type="function">
    <text evidence="5 6">Structural component of flagellum, the bacterial motility apparatus. Part of the rod structure of flagellar basal body.</text>
</comment>